<dbReference type="Pfam" id="PF00685">
    <property type="entry name" value="Sulfotransfer_1"/>
    <property type="match status" value="1"/>
</dbReference>
<keyword evidence="2" id="KW-0808">Transferase</keyword>
<evidence type="ECO:0000313" key="5">
    <source>
        <dbReference type="EMBL" id="KAK6754141.1"/>
    </source>
</evidence>
<feature type="region of interest" description="Disordered" evidence="3">
    <location>
        <begin position="1022"/>
        <end position="1041"/>
    </location>
</feature>
<dbReference type="Proteomes" id="UP001303046">
    <property type="component" value="Unassembled WGS sequence"/>
</dbReference>
<feature type="compositionally biased region" description="Low complexity" evidence="3">
    <location>
        <begin position="1235"/>
        <end position="1268"/>
    </location>
</feature>
<dbReference type="SUPFAM" id="SSF52540">
    <property type="entry name" value="P-loop containing nucleoside triphosphate hydrolases"/>
    <property type="match status" value="1"/>
</dbReference>
<name>A0ABR1DW62_NECAM</name>
<evidence type="ECO:0000256" key="3">
    <source>
        <dbReference type="SAM" id="MobiDB-lite"/>
    </source>
</evidence>
<reference evidence="5 6" key="1">
    <citation type="submission" date="2023-08" db="EMBL/GenBank/DDBJ databases">
        <title>A Necator americanus chromosomal reference genome.</title>
        <authorList>
            <person name="Ilik V."/>
            <person name="Petrzelkova K.J."/>
            <person name="Pardy F."/>
            <person name="Fuh T."/>
            <person name="Niatou-Singa F.S."/>
            <person name="Gouil Q."/>
            <person name="Baker L."/>
            <person name="Ritchie M.E."/>
            <person name="Jex A.R."/>
            <person name="Gazzola D."/>
            <person name="Li H."/>
            <person name="Toshio Fujiwara R."/>
            <person name="Zhan B."/>
            <person name="Aroian R.V."/>
            <person name="Pafco B."/>
            <person name="Schwarz E.M."/>
        </authorList>
    </citation>
    <scope>NUCLEOTIDE SEQUENCE [LARGE SCALE GENOMIC DNA]</scope>
    <source>
        <strain evidence="5 6">Aroian</strain>
        <tissue evidence="5">Whole animal</tissue>
    </source>
</reference>
<comment type="caution">
    <text evidence="5">The sequence shown here is derived from an EMBL/GenBank/DDBJ whole genome shotgun (WGS) entry which is preliminary data.</text>
</comment>
<feature type="compositionally biased region" description="Polar residues" evidence="3">
    <location>
        <begin position="1217"/>
        <end position="1231"/>
    </location>
</feature>
<feature type="compositionally biased region" description="Low complexity" evidence="3">
    <location>
        <begin position="1278"/>
        <end position="1315"/>
    </location>
</feature>
<feature type="compositionally biased region" description="Low complexity" evidence="3">
    <location>
        <begin position="1178"/>
        <end position="1214"/>
    </location>
</feature>
<evidence type="ECO:0000313" key="6">
    <source>
        <dbReference type="Proteomes" id="UP001303046"/>
    </source>
</evidence>
<organism evidence="5 6">
    <name type="scientific">Necator americanus</name>
    <name type="common">Human hookworm</name>
    <dbReference type="NCBI Taxonomy" id="51031"/>
    <lineage>
        <taxon>Eukaryota</taxon>
        <taxon>Metazoa</taxon>
        <taxon>Ecdysozoa</taxon>
        <taxon>Nematoda</taxon>
        <taxon>Chromadorea</taxon>
        <taxon>Rhabditida</taxon>
        <taxon>Rhabditina</taxon>
        <taxon>Rhabditomorpha</taxon>
        <taxon>Strongyloidea</taxon>
        <taxon>Ancylostomatidae</taxon>
        <taxon>Bunostominae</taxon>
        <taxon>Necator</taxon>
    </lineage>
</organism>
<evidence type="ECO:0000256" key="2">
    <source>
        <dbReference type="ARBA" id="ARBA00022679"/>
    </source>
</evidence>
<feature type="region of interest" description="Disordered" evidence="3">
    <location>
        <begin position="732"/>
        <end position="823"/>
    </location>
</feature>
<sequence>MTSCEEVEQRRNVVLTPATLSLVVVSVSDVVIFASSSAKFLHVVNLVSKLAATYGLRPSPDKRKQERCARLNLAFNSLIKYLWSVSISSEVKLRMYLSGIRCIIMYRSETCATPSTEMEKLDCTERVHKLAEVGIGIFLVLEDPTTWAAVQILEKEIVGWRKIWQMRIPCPTLQIYSKSSCKIHPFVTIHSLKDLASHVGCPSTPSDPSTVRLGFGSLLERWLAYVSSQCFYPSRQVWYQFIDPERMKDLHLKIDEAEMPSCERTPPCTPKTPCSPLEIQNNNFCFRKGPDTPVIYQPEGHPRQAVIDGDIWPPIFKPQHVRSAKNMVVEDDDVFIATYPKCGTTWLQHICHQLIRGENYQATEGNEMCVQSPMIERMGAKFLSTVAHPRILKTHFSAVNVPKSKKAKYIFCVRNPKDCCTSYFHHNRNFKIYNFADGEWDTFVDLFLSGQLAFGDYFDHLIGWLPLIDQPNVLFLMYEDMVKDLEGTIYKIGKFLGGEAEKLVENPDRLEAVAQNSGIEAMKKDQKRWFPEAILHKTDFIRKGGSRDWKNHFTREQSDRMDAVFRTRLAGTIAEKWWYEEMAWEILPISALSHLDLDDEIESVSRRGSFSNAQPDPIKIKSSVSSLVIYTQQYLFAGTLSDRVMKEYIKQSTGNNMDQLVFYIPCSYVYRGDSDQANFVQLMKDAGTSDRTLIVSLTNNATDVGKWYEQGDQNVIGIDTPNAVNKTVAFGSNRENPVTSSTAQPTTTGVPTSSGTTTLASTSATATSVTSSTAQPTSTGASTSSGTSASGTATSVTSSTPQPTSTGVRTSSGTSTLASTSATATSVTSSTVFTLSPFSQPPLKEWEPLPCIPTPQACPPRRLRAHPQLLGNSLLHQLLFPLLPLTLNPFSQPPLKEWEPLPCIPPPQACPPRRLRAHPHPLGNSLLHQLLFPLPLVTLSPFPQPPPQRMGASTTATCPPSRLRAHPIPLSNGLLLPPQPFPPPLRNPPPPHKLVPPLRTPPSSGTVFYFPLPSTHTEPIFTTTSEGMGTSTAPRQACPPRRLRAHPHPLGNSLLHQLLFPLPLVTLNPFSQPPLKEWEPLPAPASLSTSSTEGASTSSGQQSSTSTPLPSTSSHTEPISTTTSQGMGTSTAPASLSTSSTEGASTSSGQQSSTSTPLPSTSTHTEPIFTTTSEGMGTSTAPPSLSTSSAEGASTSSGEQSTTSTPLPSTSTHTEPIFTTTSQRMGASTMHTAPASLSTSSTEGASTSSGQQSSTSTPLSSTSTHTEPIFTTTSEGMGTSTAPASLSTSSTAGPSTASGEQSSTSTPLPSTSTHTEPIFTTTSEGMGTSTAPASLSTSSTAGPSTASGEQSSTSTPLPSTSSHTEPISTTTSEGMGTSTTPASLSTSSTEGPSTSSGGQSSTSTLLPSTSSRTVPISTTTSQGMGTSTMHTAPASLSTSSTEGASTASVEQSSISTFATTSDFTTTVVERSKPQMSSGITQSLVSTSYSTESSSGAITCIFIGDFGNLGKDDTYYPQEQTFINKVANKLFEESPFHFNAGVTFYGYTFQEFDPSRAVKATVSSNDAFERACSSQSPYFGFDPEGTDEAIGQINYMSPGNANCLVFFSAQQNTAGLSVFTTNVFKRIVAVGYNGTDLSSIVPSGVSVPVPLNYSEDDVSNVYQAVMGGFS</sequence>
<dbReference type="EMBL" id="JAVFWL010000005">
    <property type="protein sequence ID" value="KAK6754141.1"/>
    <property type="molecule type" value="Genomic_DNA"/>
</dbReference>
<dbReference type="Gene3D" id="3.40.50.300">
    <property type="entry name" value="P-loop containing nucleotide triphosphate hydrolases"/>
    <property type="match status" value="1"/>
</dbReference>
<dbReference type="InterPro" id="IPR027417">
    <property type="entry name" value="P-loop_NTPase"/>
</dbReference>
<gene>
    <name evidence="5" type="primary">Necator_chrV.g18047</name>
    <name evidence="5" type="ORF">RB195_013257</name>
</gene>
<protein>
    <recommendedName>
        <fullName evidence="4">Sulfotransferase domain-containing protein</fullName>
    </recommendedName>
</protein>
<feature type="compositionally biased region" description="Polar residues" evidence="3">
    <location>
        <begin position="733"/>
        <end position="744"/>
    </location>
</feature>
<keyword evidence="6" id="KW-1185">Reference proteome</keyword>
<dbReference type="PANTHER" id="PTHR11783">
    <property type="entry name" value="SULFOTRANSFERASE SULT"/>
    <property type="match status" value="1"/>
</dbReference>
<feature type="compositionally biased region" description="Polar residues" evidence="3">
    <location>
        <begin position="1168"/>
        <end position="1177"/>
    </location>
</feature>
<dbReference type="InterPro" id="IPR000863">
    <property type="entry name" value="Sulfotransferase_dom"/>
</dbReference>
<feature type="region of interest" description="Disordered" evidence="3">
    <location>
        <begin position="1076"/>
        <end position="1452"/>
    </location>
</feature>
<evidence type="ECO:0000259" key="4">
    <source>
        <dbReference type="Pfam" id="PF00685"/>
    </source>
</evidence>
<feature type="compositionally biased region" description="Low complexity" evidence="3">
    <location>
        <begin position="1327"/>
        <end position="1452"/>
    </location>
</feature>
<evidence type="ECO:0000256" key="1">
    <source>
        <dbReference type="ARBA" id="ARBA00005771"/>
    </source>
</evidence>
<feature type="compositionally biased region" description="Polar residues" evidence="3">
    <location>
        <begin position="1022"/>
        <end position="1034"/>
    </location>
</feature>
<feature type="domain" description="Sulfotransferase" evidence="4">
    <location>
        <begin position="331"/>
        <end position="572"/>
    </location>
</feature>
<feature type="compositionally biased region" description="Low complexity" evidence="3">
    <location>
        <begin position="1084"/>
        <end position="1166"/>
    </location>
</feature>
<comment type="similarity">
    <text evidence="1">Belongs to the sulfotransferase 1 family.</text>
</comment>
<feature type="compositionally biased region" description="Low complexity" evidence="3">
    <location>
        <begin position="745"/>
        <end position="823"/>
    </location>
</feature>
<accession>A0ABR1DW62</accession>
<proteinExistence type="inferred from homology"/>